<dbReference type="InterPro" id="IPR046357">
    <property type="entry name" value="PPIase_dom_sf"/>
</dbReference>
<organism evidence="1 2">
    <name type="scientific">Ichthyophthirius multifiliis</name>
    <name type="common">White spot disease agent</name>
    <name type="synonym">Ich</name>
    <dbReference type="NCBI Taxonomy" id="5932"/>
    <lineage>
        <taxon>Eukaryota</taxon>
        <taxon>Sar</taxon>
        <taxon>Alveolata</taxon>
        <taxon>Ciliophora</taxon>
        <taxon>Intramacronucleata</taxon>
        <taxon>Oligohymenophorea</taxon>
        <taxon>Hymenostomatida</taxon>
        <taxon>Ophryoglenina</taxon>
        <taxon>Ichthyophthirius</taxon>
    </lineage>
</organism>
<keyword evidence="2" id="KW-1185">Reference proteome</keyword>
<dbReference type="AlphaFoldDB" id="G0QTV8"/>
<dbReference type="Gene3D" id="3.10.50.40">
    <property type="match status" value="1"/>
</dbReference>
<gene>
    <name evidence="1" type="ORF">IMG5_112160</name>
</gene>
<dbReference type="GO" id="GO:0003755">
    <property type="term" value="F:peptidyl-prolyl cis-trans isomerase activity"/>
    <property type="evidence" value="ECO:0007669"/>
    <property type="project" value="InterPro"/>
</dbReference>
<evidence type="ECO:0000313" key="1">
    <source>
        <dbReference type="EMBL" id="EGR31346.1"/>
    </source>
</evidence>
<dbReference type="Proteomes" id="UP000008983">
    <property type="component" value="Unassembled WGS sequence"/>
</dbReference>
<reference evidence="1 2" key="1">
    <citation type="submission" date="2011-07" db="EMBL/GenBank/DDBJ databases">
        <authorList>
            <person name="Coyne R."/>
            <person name="Brami D."/>
            <person name="Johnson J."/>
            <person name="Hostetler J."/>
            <person name="Hannick L."/>
            <person name="Clark T."/>
            <person name="Cassidy-Hanley D."/>
            <person name="Inman J."/>
        </authorList>
    </citation>
    <scope>NUCLEOTIDE SEQUENCE [LARGE SCALE GENOMIC DNA]</scope>
    <source>
        <strain evidence="1 2">G5</strain>
    </source>
</reference>
<sequence length="243" mass="28840">MKIEENEEHKKKFKTEENPNNENYILEIHIKKLLVIQNVFSDGSVVKKILKRGIVNTRMEKISRVYFSLKIEVDKKIIYESGNCDNIQLNQEKDEKQIQLLENENQCMKFYIDEYKISRLLKRILKKMKKQEEAVIVCKNNKLITYGEDCNIIKNAFGGIIPETLVYYVKVYDFTEGKNTYTMTIEENYKKALKTFENINGFFDLGRFLGQDAIDVHPFIKHKSVQYEIIIMGLINYYLQQNY</sequence>
<dbReference type="GeneID" id="14907485"/>
<dbReference type="InParanoid" id="G0QTV8"/>
<evidence type="ECO:0000313" key="2">
    <source>
        <dbReference type="Proteomes" id="UP000008983"/>
    </source>
</evidence>
<dbReference type="STRING" id="857967.G0QTV8"/>
<proteinExistence type="predicted"/>
<accession>G0QTV8</accession>
<dbReference type="EMBL" id="GL983880">
    <property type="protein sequence ID" value="EGR31346.1"/>
    <property type="molecule type" value="Genomic_DNA"/>
</dbReference>
<name>G0QTV8_ICHMU</name>
<dbReference type="RefSeq" id="XP_004034832.1">
    <property type="nucleotide sequence ID" value="XM_004034784.1"/>
</dbReference>
<protein>
    <submittedName>
        <fullName evidence="1">Uncharacterized protein</fullName>
    </submittedName>
</protein>
<dbReference type="OrthoDB" id="1902587at2759"/>